<feature type="transmembrane region" description="Helical" evidence="2">
    <location>
        <begin position="15"/>
        <end position="38"/>
    </location>
</feature>
<proteinExistence type="inferred from homology"/>
<dbReference type="Gene3D" id="3.40.630.190">
    <property type="entry name" value="LCP protein"/>
    <property type="match status" value="1"/>
</dbReference>
<feature type="domain" description="Cell envelope-related transcriptional attenuator" evidence="3">
    <location>
        <begin position="83"/>
        <end position="222"/>
    </location>
</feature>
<dbReference type="EMBL" id="LTAY01000048">
    <property type="protein sequence ID" value="OPX47463.1"/>
    <property type="molecule type" value="Genomic_DNA"/>
</dbReference>
<dbReference type="AlphaFoldDB" id="A0A1V4SVF2"/>
<keyword evidence="2" id="KW-0472">Membrane</keyword>
<gene>
    <name evidence="4" type="primary">lytR_2</name>
    <name evidence="4" type="ORF">CLTHE_20260</name>
</gene>
<evidence type="ECO:0000256" key="2">
    <source>
        <dbReference type="SAM" id="Phobius"/>
    </source>
</evidence>
<evidence type="ECO:0000259" key="3">
    <source>
        <dbReference type="Pfam" id="PF03816"/>
    </source>
</evidence>
<dbReference type="InterPro" id="IPR050922">
    <property type="entry name" value="LytR/CpsA/Psr_CW_biosynth"/>
</dbReference>
<evidence type="ECO:0000313" key="5">
    <source>
        <dbReference type="Proteomes" id="UP000191448"/>
    </source>
</evidence>
<name>A0A1V4SVF2_9CLOT</name>
<comment type="similarity">
    <text evidence="1">Belongs to the LytR/CpsA/Psr (LCP) family.</text>
</comment>
<dbReference type="PANTHER" id="PTHR33392:SF6">
    <property type="entry name" value="POLYISOPRENYL-TEICHOIC ACID--PEPTIDOGLYCAN TEICHOIC ACID TRANSFERASE TAGU"/>
    <property type="match status" value="1"/>
</dbReference>
<dbReference type="Proteomes" id="UP000191448">
    <property type="component" value="Unassembled WGS sequence"/>
</dbReference>
<accession>A0A1V4SVF2</accession>
<dbReference type="InterPro" id="IPR004474">
    <property type="entry name" value="LytR_CpsA_psr"/>
</dbReference>
<reference evidence="4 5" key="1">
    <citation type="submission" date="2016-02" db="EMBL/GenBank/DDBJ databases">
        <title>Genome sequence of Clostridium thermobutyricum DSM 4928.</title>
        <authorList>
            <person name="Poehlein A."/>
            <person name="Daniel R."/>
        </authorList>
    </citation>
    <scope>NUCLEOTIDE SEQUENCE [LARGE SCALE GENOMIC DNA]</scope>
    <source>
        <strain evidence="4 5">DSM 4928</strain>
    </source>
</reference>
<dbReference type="PANTHER" id="PTHR33392">
    <property type="entry name" value="POLYISOPRENYL-TEICHOIC ACID--PEPTIDOGLYCAN TEICHOIC ACID TRANSFERASE TAGU"/>
    <property type="match status" value="1"/>
</dbReference>
<dbReference type="OrthoDB" id="9782542at2"/>
<protein>
    <submittedName>
        <fullName evidence="4">Transcriptional regulator LytR</fullName>
    </submittedName>
</protein>
<dbReference type="Pfam" id="PF03816">
    <property type="entry name" value="LytR_cpsA_psr"/>
    <property type="match status" value="1"/>
</dbReference>
<keyword evidence="2" id="KW-1133">Transmembrane helix</keyword>
<evidence type="ECO:0000256" key="1">
    <source>
        <dbReference type="ARBA" id="ARBA00006068"/>
    </source>
</evidence>
<comment type="caution">
    <text evidence="4">The sequence shown here is derived from an EMBL/GenBank/DDBJ whole genome shotgun (WGS) entry which is preliminary data.</text>
</comment>
<dbReference type="RefSeq" id="WP_080023216.1">
    <property type="nucleotide sequence ID" value="NZ_LTAY01000048.1"/>
</dbReference>
<organism evidence="4 5">
    <name type="scientific">Clostridium thermobutyricum DSM 4928</name>
    <dbReference type="NCBI Taxonomy" id="1121339"/>
    <lineage>
        <taxon>Bacteria</taxon>
        <taxon>Bacillati</taxon>
        <taxon>Bacillota</taxon>
        <taxon>Clostridia</taxon>
        <taxon>Eubacteriales</taxon>
        <taxon>Clostridiaceae</taxon>
        <taxon>Clostridium</taxon>
    </lineage>
</organism>
<sequence>MRKKNNSKKLTTKKIILSIVCVLLTLILIFAGGIFYFLNKVNTVKIDKDNLGVNAEVAQKSKENKITNIALFGIDAPVGQNGRSDAIMILSIDEKNGKLKLSSIMRDSYVDILGRGKDKINHAYAFGGPELAIQTINNNFDLDIDKFMTVNFTTLPQIIDSIGGVTVNITQAETKYVPGVSAGTQKLNGAQALAYSRIRKDGGDQMRTERQRNVINSLFSTIVKTSPSKYPTLLSELLPLVKTNISSTEFLGLGKDIVDTGATKLIENRFPCDFHRQGKTIKGVSYQVFDLFEEKEELHKFIFEN</sequence>
<dbReference type="NCBIfam" id="TIGR00350">
    <property type="entry name" value="lytR_cpsA_psr"/>
    <property type="match status" value="1"/>
</dbReference>
<keyword evidence="2" id="KW-0812">Transmembrane</keyword>
<evidence type="ECO:0000313" key="4">
    <source>
        <dbReference type="EMBL" id="OPX47463.1"/>
    </source>
</evidence>